<dbReference type="RefSeq" id="WP_218119575.1">
    <property type="nucleotide sequence ID" value="NZ_FNCV01000021.1"/>
</dbReference>
<reference evidence="2" key="1">
    <citation type="submission" date="2016-10" db="EMBL/GenBank/DDBJ databases">
        <authorList>
            <person name="Varghese N."/>
            <person name="Submissions S."/>
        </authorList>
    </citation>
    <scope>NUCLEOTIDE SEQUENCE [LARGE SCALE GENOMIC DNA]</scope>
    <source>
        <strain evidence="2">930I</strain>
    </source>
</reference>
<organism evidence="1 2">
    <name type="scientific">Roseospirillum parvum</name>
    <dbReference type="NCBI Taxonomy" id="83401"/>
    <lineage>
        <taxon>Bacteria</taxon>
        <taxon>Pseudomonadati</taxon>
        <taxon>Pseudomonadota</taxon>
        <taxon>Alphaproteobacteria</taxon>
        <taxon>Rhodospirillales</taxon>
        <taxon>Rhodospirillaceae</taxon>
        <taxon>Roseospirillum</taxon>
    </lineage>
</organism>
<accession>A0A1G8G942</accession>
<dbReference type="STRING" id="83401.SAMN05421742_1217"/>
<protein>
    <submittedName>
        <fullName evidence="1">Uncharacterized protein</fullName>
    </submittedName>
</protein>
<proteinExistence type="predicted"/>
<evidence type="ECO:0000313" key="2">
    <source>
        <dbReference type="Proteomes" id="UP000217076"/>
    </source>
</evidence>
<dbReference type="Proteomes" id="UP000217076">
    <property type="component" value="Unassembled WGS sequence"/>
</dbReference>
<evidence type="ECO:0000313" key="1">
    <source>
        <dbReference type="EMBL" id="SDH90810.1"/>
    </source>
</evidence>
<gene>
    <name evidence="1" type="ORF">SAMN05421742_1217</name>
</gene>
<dbReference type="EMBL" id="FNCV01000021">
    <property type="protein sequence ID" value="SDH90810.1"/>
    <property type="molecule type" value="Genomic_DNA"/>
</dbReference>
<dbReference type="InterPro" id="IPR053842">
    <property type="entry name" value="NikA-like"/>
</dbReference>
<name>A0A1G8G942_9PROT</name>
<dbReference type="AlphaFoldDB" id="A0A1G8G942"/>
<sequence length="173" mass="19341">MARPFLNPDERRSEFLRVRFTAGEMDALREAAIAAGMTLTDYARAALLDKRPRAKPKPDRVTQQMVYELQSIAVNFRQLEAATGEAAYGQWAHYVGGELLDRLLDRPDLTGMMEAHVVPINEVGQAVNDAAHRANMEKYPDDAERDALFAAVKRVTEPLHKAVARKGSGKDHR</sequence>
<dbReference type="Pfam" id="PF21983">
    <property type="entry name" value="NikA-like"/>
    <property type="match status" value="1"/>
</dbReference>
<keyword evidence="2" id="KW-1185">Reference proteome</keyword>